<keyword evidence="2" id="KW-0677">Repeat</keyword>
<evidence type="ECO:0000256" key="1">
    <source>
        <dbReference type="ARBA" id="ARBA00022664"/>
    </source>
</evidence>
<protein>
    <recommendedName>
        <fullName evidence="9">SURP motif domain-containing protein</fullName>
    </recommendedName>
</protein>
<evidence type="ECO:0000256" key="8">
    <source>
        <dbReference type="SAM" id="MobiDB-lite"/>
    </source>
</evidence>
<evidence type="ECO:0000256" key="7">
    <source>
        <dbReference type="SAM" id="Coils"/>
    </source>
</evidence>
<dbReference type="SUPFAM" id="SSF109905">
    <property type="entry name" value="Surp module (SWAP domain)"/>
    <property type="match status" value="2"/>
</dbReference>
<evidence type="ECO:0000256" key="5">
    <source>
        <dbReference type="ARBA" id="ARBA00023163"/>
    </source>
</evidence>
<comment type="caution">
    <text evidence="10">The sequence shown here is derived from an EMBL/GenBank/DDBJ whole genome shotgun (WGS) entry which is preliminary data.</text>
</comment>
<dbReference type="SMART" id="SM00648">
    <property type="entry name" value="SWAP"/>
    <property type="match status" value="2"/>
</dbReference>
<keyword evidence="4" id="KW-0805">Transcription regulation</keyword>
<proteinExistence type="predicted"/>
<feature type="coiled-coil region" evidence="7">
    <location>
        <begin position="292"/>
        <end position="331"/>
    </location>
</feature>
<dbReference type="GO" id="GO:0000395">
    <property type="term" value="P:mRNA 5'-splice site recognition"/>
    <property type="evidence" value="ECO:0007669"/>
    <property type="project" value="TreeGrafter"/>
</dbReference>
<evidence type="ECO:0000256" key="2">
    <source>
        <dbReference type="ARBA" id="ARBA00022737"/>
    </source>
</evidence>
<feature type="domain" description="SURP motif" evidence="9">
    <location>
        <begin position="335"/>
        <end position="377"/>
    </location>
</feature>
<keyword evidence="6" id="KW-0508">mRNA splicing</keyword>
<dbReference type="EMBL" id="JAAAUQ010000348">
    <property type="protein sequence ID" value="KAF9151149.1"/>
    <property type="molecule type" value="Genomic_DNA"/>
</dbReference>
<feature type="compositionally biased region" description="Basic and acidic residues" evidence="8">
    <location>
        <begin position="464"/>
        <end position="493"/>
    </location>
</feature>
<gene>
    <name evidence="10" type="ORF">BG015_007019</name>
</gene>
<dbReference type="Pfam" id="PF01805">
    <property type="entry name" value="Surp"/>
    <property type="match status" value="2"/>
</dbReference>
<feature type="domain" description="SURP motif" evidence="9">
    <location>
        <begin position="238"/>
        <end position="281"/>
    </location>
</feature>
<evidence type="ECO:0000259" key="9">
    <source>
        <dbReference type="PROSITE" id="PS50128"/>
    </source>
</evidence>
<reference evidence="10" key="1">
    <citation type="journal article" date="2020" name="Fungal Divers.">
        <title>Resolving the Mortierellaceae phylogeny through synthesis of multi-gene phylogenetics and phylogenomics.</title>
        <authorList>
            <person name="Vandepol N."/>
            <person name="Liber J."/>
            <person name="Desiro A."/>
            <person name="Na H."/>
            <person name="Kennedy M."/>
            <person name="Barry K."/>
            <person name="Grigoriev I.V."/>
            <person name="Miller A.N."/>
            <person name="O'Donnell K."/>
            <person name="Stajich J.E."/>
            <person name="Bonito G."/>
        </authorList>
    </citation>
    <scope>NUCLEOTIDE SEQUENCE</scope>
    <source>
        <strain evidence="10">NRRL 6426</strain>
    </source>
</reference>
<evidence type="ECO:0000256" key="3">
    <source>
        <dbReference type="ARBA" id="ARBA00022884"/>
    </source>
</evidence>
<dbReference type="OrthoDB" id="447637at2759"/>
<dbReference type="InterPro" id="IPR019147">
    <property type="entry name" value="SWAP_N_domain"/>
</dbReference>
<keyword evidence="5" id="KW-0804">Transcription</keyword>
<dbReference type="AlphaFoldDB" id="A0A9P5S1N6"/>
<feature type="compositionally biased region" description="Low complexity" evidence="8">
    <location>
        <begin position="539"/>
        <end position="553"/>
    </location>
</feature>
<feature type="region of interest" description="Disordered" evidence="8">
    <location>
        <begin position="46"/>
        <end position="72"/>
    </location>
</feature>
<evidence type="ECO:0000313" key="10">
    <source>
        <dbReference type="EMBL" id="KAF9151149.1"/>
    </source>
</evidence>
<dbReference type="Pfam" id="PF09750">
    <property type="entry name" value="DRY_EERY"/>
    <property type="match status" value="1"/>
</dbReference>
<keyword evidence="3" id="KW-0694">RNA-binding</keyword>
<feature type="region of interest" description="Disordered" evidence="8">
    <location>
        <begin position="433"/>
        <end position="566"/>
    </location>
</feature>
<dbReference type="PANTHER" id="PTHR13161">
    <property type="entry name" value="SPLICING FACTOR SUPPRESSOR OF WHITE APRICOT"/>
    <property type="match status" value="1"/>
</dbReference>
<dbReference type="InterPro" id="IPR035967">
    <property type="entry name" value="SWAP/Surp_sf"/>
</dbReference>
<dbReference type="PANTHER" id="PTHR13161:SF15">
    <property type="entry name" value="SPLICING FACTOR, SUPPRESSOR OF WHITE-APRICOT HOMOLOG"/>
    <property type="match status" value="1"/>
</dbReference>
<dbReference type="InterPro" id="IPR040397">
    <property type="entry name" value="SWAP"/>
</dbReference>
<evidence type="ECO:0000256" key="6">
    <source>
        <dbReference type="ARBA" id="ARBA00023187"/>
    </source>
</evidence>
<keyword evidence="11" id="KW-1185">Reference proteome</keyword>
<dbReference type="Proteomes" id="UP000748756">
    <property type="component" value="Unassembled WGS sequence"/>
</dbReference>
<keyword evidence="1" id="KW-0507">mRNA processing</keyword>
<evidence type="ECO:0000313" key="11">
    <source>
        <dbReference type="Proteomes" id="UP000748756"/>
    </source>
</evidence>
<organism evidence="10 11">
    <name type="scientific">Linnemannia schmuckeri</name>
    <dbReference type="NCBI Taxonomy" id="64567"/>
    <lineage>
        <taxon>Eukaryota</taxon>
        <taxon>Fungi</taxon>
        <taxon>Fungi incertae sedis</taxon>
        <taxon>Mucoromycota</taxon>
        <taxon>Mortierellomycotina</taxon>
        <taxon>Mortierellomycetes</taxon>
        <taxon>Mortierellales</taxon>
        <taxon>Mortierellaceae</taxon>
        <taxon>Linnemannia</taxon>
    </lineage>
</organism>
<dbReference type="Gene3D" id="1.10.10.790">
    <property type="entry name" value="Surp module"/>
    <property type="match status" value="2"/>
</dbReference>
<keyword evidence="7" id="KW-0175">Coiled coil</keyword>
<feature type="compositionally biased region" description="Polar residues" evidence="8">
    <location>
        <begin position="440"/>
        <end position="451"/>
    </location>
</feature>
<dbReference type="PROSITE" id="PS50128">
    <property type="entry name" value="SURP"/>
    <property type="match status" value="2"/>
</dbReference>
<accession>A0A9P5S1N6</accession>
<evidence type="ECO:0000256" key="4">
    <source>
        <dbReference type="ARBA" id="ARBA00023015"/>
    </source>
</evidence>
<name>A0A9P5S1N6_9FUNG</name>
<dbReference type="GO" id="GO:0003723">
    <property type="term" value="F:RNA binding"/>
    <property type="evidence" value="ECO:0007669"/>
    <property type="project" value="UniProtKB-KW"/>
</dbReference>
<dbReference type="InterPro" id="IPR000061">
    <property type="entry name" value="Surp"/>
</dbReference>
<sequence>MCPWVVLCLKFNDRNSSKTVTDPRVISPLAATSLRPAAVESHALTHNSDMWNDPDLDSTRGHSTSSGAPLNYRDRKANAKKDELSAFGYEALLFQADSMTEAIEQGQWLITWQGEDPSSEYALWLDRYDVRNLLDDQRLYTGPREIHDDHFMNYSGELDEERFEDLDSDEELLFSMDEDERKDYLDRKQEQREGSSYKGVHYDYDGNQEDQVLKPMFHLHFDVPEGMAVPENEKTLALIERTAKFVNSSSESTMEIILQAKQAANPNFAFMSKRHHLFQFYKHVRWLMQTGLYEYAEEVRQREEEEARAEQEELERKAAALAEKELRLRLDLMKVIEKTIEFLKEHHNDPIYEKKLLSISDIRFEFMKPGHPWHDYYTTRRREKFDSQIIQIAHTDSDDSRLLLTEQSATPLETEKHSNGDWAMEISKVTTVNDTKETRISNTGHDTSQAGQGRESSKVSSSSRTDEMRRLDRLQRIKELFRQKQRENSDEGVKQVQAMPTQEQEEQDVATGDVEMTEAVDAVDLMVARPSSRSRSRSRSPPMRSQSSDASSSVRKRTRLLQERDE</sequence>
<dbReference type="SMART" id="SM01141">
    <property type="entry name" value="DRY_EERY"/>
    <property type="match status" value="1"/>
</dbReference>